<feature type="region of interest" description="Disordered" evidence="1">
    <location>
        <begin position="457"/>
        <end position="689"/>
    </location>
</feature>
<dbReference type="Proteomes" id="UP000053558">
    <property type="component" value="Unassembled WGS sequence"/>
</dbReference>
<name>A0A5M3MU84_CONPW</name>
<gene>
    <name evidence="2" type="ORF">CONPUDRAFT_151748</name>
</gene>
<sequence>MAWEKRKASRSPSCPSHKKHKSGDTQKTLKAPSPLKPSKGSHQRKAVARKKPKTRATVGPIKSKSLSVQCLRLGRVLARTGSSFSDVDTVLQLGVYRSLKGAGAYGDLSASSEIKQSWKELSKGWRKWHVFIYDFVKEHCPAIFALLKRANCLQELQSCVEDIRRVIGRTRNEDYGSCKANFCLWAADDPDYPIQSLVGAGSSRDDMGFNHDKLARLLRPAIYLQEFDENPAEVARQMAEGTGDWEVTADWFPAFVWKDCAYNPNNVGEGMFEHPVFLRALKRVFLGPQAATAKKRRAVKQRSNAALMETFTLRFAPSQQPQWGVTADGEFVWEDAHNNLLEFLWRQQNKPFVEALIKWFNIEIFGHPKGRRLGRSSRADSDKNGTKSKRGDLFLLAAQLEAASSEAAGDATTDIKMQGKDLDVDVDQPATVEAELERFSSELNRSARVNAAEPSICVSKPSSTSEPWSTSHKPQPPKRCPKPSQATTKANADDNRKNVQVSSSSSSSSSDDEENGAPEDSKDNTDEDEELDKEPDEDDEPGGDGEADEGEEELDEGEDEIGEDEDDNEDTGEDTDKENEAPGQGIDDKGKLTFPGSSSIPCRLRKPATLCSPVPTRAQAPRAVAVYGRVHASSPTRNTRPKPRKDDSSLSELESSEPEEEAPAPSTKKRAQGEGSRGRRGRSRTRGHG</sequence>
<keyword evidence="3" id="KW-1185">Reference proteome</keyword>
<dbReference type="EMBL" id="JH711576">
    <property type="protein sequence ID" value="EIW82689.1"/>
    <property type="molecule type" value="Genomic_DNA"/>
</dbReference>
<comment type="caution">
    <text evidence="2">The sequence shown here is derived from an EMBL/GenBank/DDBJ whole genome shotgun (WGS) entry which is preliminary data.</text>
</comment>
<evidence type="ECO:0000313" key="2">
    <source>
        <dbReference type="EMBL" id="EIW82689.1"/>
    </source>
</evidence>
<organism evidence="2 3">
    <name type="scientific">Coniophora puteana (strain RWD-64-598)</name>
    <name type="common">Brown rot fungus</name>
    <dbReference type="NCBI Taxonomy" id="741705"/>
    <lineage>
        <taxon>Eukaryota</taxon>
        <taxon>Fungi</taxon>
        <taxon>Dikarya</taxon>
        <taxon>Basidiomycota</taxon>
        <taxon>Agaricomycotina</taxon>
        <taxon>Agaricomycetes</taxon>
        <taxon>Agaricomycetidae</taxon>
        <taxon>Boletales</taxon>
        <taxon>Coniophorineae</taxon>
        <taxon>Coniophoraceae</taxon>
        <taxon>Coniophora</taxon>
    </lineage>
</organism>
<dbReference type="AlphaFoldDB" id="A0A5M3MU84"/>
<feature type="compositionally biased region" description="Basic residues" evidence="1">
    <location>
        <begin position="39"/>
        <end position="54"/>
    </location>
</feature>
<evidence type="ECO:0000313" key="3">
    <source>
        <dbReference type="Proteomes" id="UP000053558"/>
    </source>
</evidence>
<feature type="compositionally biased region" description="Polar residues" evidence="1">
    <location>
        <begin position="460"/>
        <end position="473"/>
    </location>
</feature>
<proteinExistence type="predicted"/>
<protein>
    <submittedName>
        <fullName evidence="2">Uncharacterized protein</fullName>
    </submittedName>
</protein>
<dbReference type="KEGG" id="cput:CONPUDRAFT_151748"/>
<dbReference type="RefSeq" id="XP_007766681.1">
    <property type="nucleotide sequence ID" value="XM_007768491.1"/>
</dbReference>
<accession>A0A5M3MU84</accession>
<dbReference type="InterPro" id="IPR046521">
    <property type="entry name" value="DUF6698"/>
</dbReference>
<dbReference type="OMA" id="ICATHIN"/>
<dbReference type="Pfam" id="PF20414">
    <property type="entry name" value="DUF6698"/>
    <property type="match status" value="1"/>
</dbReference>
<feature type="compositionally biased region" description="Basic residues" evidence="1">
    <location>
        <begin position="678"/>
        <end position="689"/>
    </location>
</feature>
<dbReference type="GeneID" id="19202918"/>
<reference evidence="3" key="1">
    <citation type="journal article" date="2012" name="Science">
        <title>The Paleozoic origin of enzymatic lignin decomposition reconstructed from 31 fungal genomes.</title>
        <authorList>
            <person name="Floudas D."/>
            <person name="Binder M."/>
            <person name="Riley R."/>
            <person name="Barry K."/>
            <person name="Blanchette R.A."/>
            <person name="Henrissat B."/>
            <person name="Martinez A.T."/>
            <person name="Otillar R."/>
            <person name="Spatafora J.W."/>
            <person name="Yadav J.S."/>
            <person name="Aerts A."/>
            <person name="Benoit I."/>
            <person name="Boyd A."/>
            <person name="Carlson A."/>
            <person name="Copeland A."/>
            <person name="Coutinho P.M."/>
            <person name="de Vries R.P."/>
            <person name="Ferreira P."/>
            <person name="Findley K."/>
            <person name="Foster B."/>
            <person name="Gaskell J."/>
            <person name="Glotzer D."/>
            <person name="Gorecki P."/>
            <person name="Heitman J."/>
            <person name="Hesse C."/>
            <person name="Hori C."/>
            <person name="Igarashi K."/>
            <person name="Jurgens J.A."/>
            <person name="Kallen N."/>
            <person name="Kersten P."/>
            <person name="Kohler A."/>
            <person name="Kuees U."/>
            <person name="Kumar T.K.A."/>
            <person name="Kuo A."/>
            <person name="LaButti K."/>
            <person name="Larrondo L.F."/>
            <person name="Lindquist E."/>
            <person name="Ling A."/>
            <person name="Lombard V."/>
            <person name="Lucas S."/>
            <person name="Lundell T."/>
            <person name="Martin R."/>
            <person name="McLaughlin D.J."/>
            <person name="Morgenstern I."/>
            <person name="Morin E."/>
            <person name="Murat C."/>
            <person name="Nagy L.G."/>
            <person name="Nolan M."/>
            <person name="Ohm R.A."/>
            <person name="Patyshakuliyeva A."/>
            <person name="Rokas A."/>
            <person name="Ruiz-Duenas F.J."/>
            <person name="Sabat G."/>
            <person name="Salamov A."/>
            <person name="Samejima M."/>
            <person name="Schmutz J."/>
            <person name="Slot J.C."/>
            <person name="St John F."/>
            <person name="Stenlid J."/>
            <person name="Sun H."/>
            <person name="Sun S."/>
            <person name="Syed K."/>
            <person name="Tsang A."/>
            <person name="Wiebenga A."/>
            <person name="Young D."/>
            <person name="Pisabarro A."/>
            <person name="Eastwood D.C."/>
            <person name="Martin F."/>
            <person name="Cullen D."/>
            <person name="Grigoriev I.V."/>
            <person name="Hibbett D.S."/>
        </authorList>
    </citation>
    <scope>NUCLEOTIDE SEQUENCE [LARGE SCALE GENOMIC DNA]</scope>
    <source>
        <strain evidence="3">RWD-64-598 SS2</strain>
    </source>
</reference>
<evidence type="ECO:0000256" key="1">
    <source>
        <dbReference type="SAM" id="MobiDB-lite"/>
    </source>
</evidence>
<feature type="region of interest" description="Disordered" evidence="1">
    <location>
        <begin position="1"/>
        <end position="58"/>
    </location>
</feature>
<dbReference type="OrthoDB" id="2689842at2759"/>
<feature type="compositionally biased region" description="Acidic residues" evidence="1">
    <location>
        <begin position="525"/>
        <end position="577"/>
    </location>
</feature>